<organism evidence="1">
    <name type="scientific">Marinobacter sp. MMG032</name>
    <dbReference type="NCBI Taxonomy" id="3158548"/>
    <lineage>
        <taxon>Bacteria</taxon>
        <taxon>Pseudomonadati</taxon>
        <taxon>Pseudomonadota</taxon>
        <taxon>Gammaproteobacteria</taxon>
        <taxon>Pseudomonadales</taxon>
        <taxon>Marinobacteraceae</taxon>
        <taxon>Marinobacter</taxon>
    </lineage>
</organism>
<geneLocation type="plasmid" evidence="1">
    <name>unnaned</name>
</geneLocation>
<reference evidence="1" key="1">
    <citation type="submission" date="2024-05" db="EMBL/GenBank/DDBJ databases">
        <title>Draft Genome Sequences of Flagellimonas sp. MMG031 and Marinobacter sp. MMG032 Isolated from the dinoflagellate Symbiodinium pilosum.</title>
        <authorList>
            <person name="Shikuma N.J."/>
            <person name="Farrell M.V."/>
        </authorList>
    </citation>
    <scope>NUCLEOTIDE SEQUENCE</scope>
    <source>
        <strain evidence="1">MMG032</strain>
        <plasmid evidence="1">unnaned</plasmid>
    </source>
</reference>
<evidence type="ECO:0000313" key="1">
    <source>
        <dbReference type="EMBL" id="XBQ21546.1"/>
    </source>
</evidence>
<proteinExistence type="predicted"/>
<accession>A0AAU7MSK2</accession>
<gene>
    <name evidence="1" type="ORF">ABNF92_19745</name>
</gene>
<dbReference type="KEGG" id="mamm:ABNF92_19745"/>
<dbReference type="AlphaFoldDB" id="A0AAU7MSK2"/>
<keyword evidence="1" id="KW-0614">Plasmid</keyword>
<name>A0AAU7MSK2_9GAMM</name>
<dbReference type="RefSeq" id="WP_062786927.1">
    <property type="nucleotide sequence ID" value="NZ_CP157803.1"/>
</dbReference>
<dbReference type="EMBL" id="CP157803">
    <property type="protein sequence ID" value="XBQ21546.1"/>
    <property type="molecule type" value="Genomic_DNA"/>
</dbReference>
<sequence length="107" mass="12276">MDATEHLKQLKLSHETRTALKEFAAHQGIFLKQLYRDAIDWFLTEGSSSADWDYLCSPRSGQYTSIWLPTRTIAQVKSRASSDNIPENRVIYTSLVRYLAAHTETNI</sequence>
<protein>
    <submittedName>
        <fullName evidence="1">Uncharacterized protein</fullName>
    </submittedName>
</protein>